<dbReference type="InterPro" id="IPR001128">
    <property type="entry name" value="Cyt_P450"/>
</dbReference>
<evidence type="ECO:0000256" key="11">
    <source>
        <dbReference type="PIRSR" id="PIRSR602403-1"/>
    </source>
</evidence>
<dbReference type="InterPro" id="IPR002403">
    <property type="entry name" value="Cyt_P450_E_grp-IV"/>
</dbReference>
<keyword evidence="8 12" id="KW-0560">Oxidoreductase</keyword>
<dbReference type="GO" id="GO:0005506">
    <property type="term" value="F:iron ion binding"/>
    <property type="evidence" value="ECO:0007669"/>
    <property type="project" value="InterPro"/>
</dbReference>
<keyword evidence="6 11" id="KW-0349">Heme</keyword>
<name>A0A9J6BXF3_POLVA</name>
<keyword evidence="7 11" id="KW-0479">Metal-binding</keyword>
<comment type="function">
    <text evidence="2">May be involved in the metabolism of insect hormones and in the breakdown of synthetic insecticides.</text>
</comment>
<dbReference type="AlphaFoldDB" id="A0A9J6BXF3"/>
<keyword evidence="14" id="KW-1185">Reference proteome</keyword>
<gene>
    <name evidence="13" type="ORF">PVAND_004509</name>
</gene>
<evidence type="ECO:0000256" key="10">
    <source>
        <dbReference type="ARBA" id="ARBA00023033"/>
    </source>
</evidence>
<dbReference type="OrthoDB" id="3945418at2759"/>
<comment type="similarity">
    <text evidence="5 12">Belongs to the cytochrome P450 family.</text>
</comment>
<dbReference type="InterPro" id="IPR050479">
    <property type="entry name" value="CYP11_CYP27_families"/>
</dbReference>
<dbReference type="InterPro" id="IPR017972">
    <property type="entry name" value="Cyt_P450_CS"/>
</dbReference>
<evidence type="ECO:0000256" key="7">
    <source>
        <dbReference type="ARBA" id="ARBA00022723"/>
    </source>
</evidence>
<evidence type="ECO:0000313" key="14">
    <source>
        <dbReference type="Proteomes" id="UP001107558"/>
    </source>
</evidence>
<proteinExistence type="inferred from homology"/>
<evidence type="ECO:0000256" key="5">
    <source>
        <dbReference type="ARBA" id="ARBA00010617"/>
    </source>
</evidence>
<dbReference type="PANTHER" id="PTHR24279:SF120">
    <property type="entry name" value="CYTOCHROME P450"/>
    <property type="match status" value="1"/>
</dbReference>
<dbReference type="GO" id="GO:0004497">
    <property type="term" value="F:monooxygenase activity"/>
    <property type="evidence" value="ECO:0007669"/>
    <property type="project" value="UniProtKB-KW"/>
</dbReference>
<dbReference type="GO" id="GO:0016705">
    <property type="term" value="F:oxidoreductase activity, acting on paired donors, with incorporation or reduction of molecular oxygen"/>
    <property type="evidence" value="ECO:0007669"/>
    <property type="project" value="InterPro"/>
</dbReference>
<dbReference type="GO" id="GO:0020037">
    <property type="term" value="F:heme binding"/>
    <property type="evidence" value="ECO:0007669"/>
    <property type="project" value="InterPro"/>
</dbReference>
<evidence type="ECO:0000256" key="9">
    <source>
        <dbReference type="ARBA" id="ARBA00023004"/>
    </source>
</evidence>
<dbReference type="PANTHER" id="PTHR24279">
    <property type="entry name" value="CYTOCHROME P450"/>
    <property type="match status" value="1"/>
</dbReference>
<dbReference type="PRINTS" id="PR00385">
    <property type="entry name" value="P450"/>
</dbReference>
<dbReference type="PROSITE" id="PS00086">
    <property type="entry name" value="CYTOCHROME_P450"/>
    <property type="match status" value="1"/>
</dbReference>
<evidence type="ECO:0000256" key="8">
    <source>
        <dbReference type="ARBA" id="ARBA00023002"/>
    </source>
</evidence>
<evidence type="ECO:0000313" key="13">
    <source>
        <dbReference type="EMBL" id="KAG5674551.1"/>
    </source>
</evidence>
<organism evidence="13 14">
    <name type="scientific">Polypedilum vanderplanki</name>
    <name type="common">Sleeping chironomid midge</name>
    <dbReference type="NCBI Taxonomy" id="319348"/>
    <lineage>
        <taxon>Eukaryota</taxon>
        <taxon>Metazoa</taxon>
        <taxon>Ecdysozoa</taxon>
        <taxon>Arthropoda</taxon>
        <taxon>Hexapoda</taxon>
        <taxon>Insecta</taxon>
        <taxon>Pterygota</taxon>
        <taxon>Neoptera</taxon>
        <taxon>Endopterygota</taxon>
        <taxon>Diptera</taxon>
        <taxon>Nematocera</taxon>
        <taxon>Chironomoidea</taxon>
        <taxon>Chironomidae</taxon>
        <taxon>Chironominae</taxon>
        <taxon>Polypedilum</taxon>
        <taxon>Polypedilum</taxon>
    </lineage>
</organism>
<comment type="subcellular location">
    <subcellularLocation>
        <location evidence="4">Endoplasmic reticulum membrane</location>
        <topology evidence="4">Peripheral membrane protein</topology>
    </subcellularLocation>
    <subcellularLocation>
        <location evidence="3">Microsome membrane</location>
        <topology evidence="3">Peripheral membrane protein</topology>
    </subcellularLocation>
</comment>
<keyword evidence="9 11" id="KW-0408">Iron</keyword>
<comment type="caution">
    <text evidence="13">The sequence shown here is derived from an EMBL/GenBank/DDBJ whole genome shotgun (WGS) entry which is preliminary data.</text>
</comment>
<evidence type="ECO:0008006" key="15">
    <source>
        <dbReference type="Google" id="ProtNLM"/>
    </source>
</evidence>
<dbReference type="Proteomes" id="UP001107558">
    <property type="component" value="Chromosome 2"/>
</dbReference>
<evidence type="ECO:0000256" key="3">
    <source>
        <dbReference type="ARBA" id="ARBA00004174"/>
    </source>
</evidence>
<dbReference type="EMBL" id="JADBJN010000002">
    <property type="protein sequence ID" value="KAG5674551.1"/>
    <property type="molecule type" value="Genomic_DNA"/>
</dbReference>
<protein>
    <recommendedName>
        <fullName evidence="15">Cytochrome P450</fullName>
    </recommendedName>
</protein>
<dbReference type="GO" id="GO:0005789">
    <property type="term" value="C:endoplasmic reticulum membrane"/>
    <property type="evidence" value="ECO:0007669"/>
    <property type="project" value="UniProtKB-SubCell"/>
</dbReference>
<comment type="cofactor">
    <cofactor evidence="1 11">
        <name>heme</name>
        <dbReference type="ChEBI" id="CHEBI:30413"/>
    </cofactor>
</comment>
<evidence type="ECO:0000256" key="12">
    <source>
        <dbReference type="RuleBase" id="RU000461"/>
    </source>
</evidence>
<feature type="binding site" description="axial binding residue" evidence="11">
    <location>
        <position position="179"/>
    </location>
    <ligand>
        <name>heme</name>
        <dbReference type="ChEBI" id="CHEBI:30413"/>
    </ligand>
    <ligandPart>
        <name>Fe</name>
        <dbReference type="ChEBI" id="CHEBI:18248"/>
    </ligandPart>
</feature>
<evidence type="ECO:0000256" key="6">
    <source>
        <dbReference type="ARBA" id="ARBA00022617"/>
    </source>
</evidence>
<dbReference type="SUPFAM" id="SSF48264">
    <property type="entry name" value="Cytochrome P450"/>
    <property type="match status" value="1"/>
</dbReference>
<dbReference type="Pfam" id="PF00067">
    <property type="entry name" value="p450"/>
    <property type="match status" value="1"/>
</dbReference>
<evidence type="ECO:0000256" key="1">
    <source>
        <dbReference type="ARBA" id="ARBA00001971"/>
    </source>
</evidence>
<dbReference type="PRINTS" id="PR00465">
    <property type="entry name" value="EP450IV"/>
</dbReference>
<sequence length="204" mass="23053">MNSNQSTDPQNMSLLHKILNETKNPKIAAVLALDLMLVGVDTTSVAISSTMYQLSQNQNKQQKLFEELSKNLATKTSEITPDTLENIPYLRACIKETLRMYPVVLGNGRSLQSDAIICGYNIPKGTHVIFPHYVLSNKENYFPDPDKFIPERWIKNGKDSQKDIHRFVSLPFGYGRRTCLGRRFAEAEMVILLSKASSKRESVS</sequence>
<accession>A0A9J6BXF3</accession>
<evidence type="ECO:0000256" key="2">
    <source>
        <dbReference type="ARBA" id="ARBA00003690"/>
    </source>
</evidence>
<reference evidence="13" key="1">
    <citation type="submission" date="2021-03" db="EMBL/GenBank/DDBJ databases">
        <title>Chromosome level genome of the anhydrobiotic midge Polypedilum vanderplanki.</title>
        <authorList>
            <person name="Yoshida Y."/>
            <person name="Kikawada T."/>
            <person name="Gusev O."/>
        </authorList>
    </citation>
    <scope>NUCLEOTIDE SEQUENCE</scope>
    <source>
        <strain evidence="13">NIAS01</strain>
        <tissue evidence="13">Whole body or cell culture</tissue>
    </source>
</reference>
<dbReference type="Gene3D" id="1.10.630.10">
    <property type="entry name" value="Cytochrome P450"/>
    <property type="match status" value="1"/>
</dbReference>
<dbReference type="InterPro" id="IPR036396">
    <property type="entry name" value="Cyt_P450_sf"/>
</dbReference>
<evidence type="ECO:0000256" key="4">
    <source>
        <dbReference type="ARBA" id="ARBA00004406"/>
    </source>
</evidence>
<keyword evidence="10 12" id="KW-0503">Monooxygenase</keyword>